<name>A0A8J3SUH5_9ACTN</name>
<dbReference type="Proteomes" id="UP000634476">
    <property type="component" value="Unassembled WGS sequence"/>
</dbReference>
<organism evidence="3 4">
    <name type="scientific">Planobispora takensis</name>
    <dbReference type="NCBI Taxonomy" id="1367882"/>
    <lineage>
        <taxon>Bacteria</taxon>
        <taxon>Bacillati</taxon>
        <taxon>Actinomycetota</taxon>
        <taxon>Actinomycetes</taxon>
        <taxon>Streptosporangiales</taxon>
        <taxon>Streptosporangiaceae</taxon>
        <taxon>Planobispora</taxon>
    </lineage>
</organism>
<proteinExistence type="predicted"/>
<protein>
    <submittedName>
        <fullName evidence="3">Uncharacterized protein</fullName>
    </submittedName>
</protein>
<keyword evidence="2" id="KW-1133">Transmembrane helix</keyword>
<feature type="region of interest" description="Disordered" evidence="1">
    <location>
        <begin position="80"/>
        <end position="101"/>
    </location>
</feature>
<evidence type="ECO:0000256" key="2">
    <source>
        <dbReference type="SAM" id="Phobius"/>
    </source>
</evidence>
<dbReference type="EMBL" id="BOOK01000005">
    <property type="protein sequence ID" value="GIH99057.1"/>
    <property type="molecule type" value="Genomic_DNA"/>
</dbReference>
<keyword evidence="2" id="KW-0812">Transmembrane</keyword>
<comment type="caution">
    <text evidence="3">The sequence shown here is derived from an EMBL/GenBank/DDBJ whole genome shotgun (WGS) entry which is preliminary data.</text>
</comment>
<evidence type="ECO:0000256" key="1">
    <source>
        <dbReference type="SAM" id="MobiDB-lite"/>
    </source>
</evidence>
<accession>A0A8J3SUH5</accession>
<feature type="transmembrane region" description="Helical" evidence="2">
    <location>
        <begin position="6"/>
        <end position="29"/>
    </location>
</feature>
<evidence type="ECO:0000313" key="4">
    <source>
        <dbReference type="Proteomes" id="UP000634476"/>
    </source>
</evidence>
<gene>
    <name evidence="3" type="ORF">Pta02_10660</name>
</gene>
<keyword evidence="4" id="KW-1185">Reference proteome</keyword>
<keyword evidence="2" id="KW-0472">Membrane</keyword>
<sequence length="101" mass="10900">MWIAAVITAGIVLIAFLIVLVLVVISIHVEDNRTSITGRAPGITTAGARRLLGVKVDHSTCRRRPQDACPLCLHLLRKAEQQDAPDPRGFPKAQPGEIIGD</sequence>
<evidence type="ECO:0000313" key="3">
    <source>
        <dbReference type="EMBL" id="GIH99057.1"/>
    </source>
</evidence>
<dbReference type="AlphaFoldDB" id="A0A8J3SUH5"/>
<reference evidence="3" key="1">
    <citation type="submission" date="2021-01" db="EMBL/GenBank/DDBJ databases">
        <title>Whole genome shotgun sequence of Planobispora takensis NBRC 109077.</title>
        <authorList>
            <person name="Komaki H."/>
            <person name="Tamura T."/>
        </authorList>
    </citation>
    <scope>NUCLEOTIDE SEQUENCE</scope>
    <source>
        <strain evidence="3">NBRC 109077</strain>
    </source>
</reference>